<accession>A0AA42I4Q0</accession>
<comment type="caution">
    <text evidence="1">The sequence shown here is derived from an EMBL/GenBank/DDBJ whole genome shotgun (WGS) entry which is preliminary data.</text>
</comment>
<evidence type="ECO:0000313" key="2">
    <source>
        <dbReference type="Proteomes" id="UP001159329"/>
    </source>
</evidence>
<sequence length="167" mass="19365">MADMNCNNDIQHWAQALLTEESTPKLLFLVPQPLDPEIFPPEVVPATLANLFHYLIRNEKGQCEARLVPVIHSLFKHYPDAQQKLVQRILQSSSSMRLQHIGPQLFSISHLLDQQTHCWLIQQTLSLMFFRQWSDEQVRDVLKHLSQALQIDSAHMQRIIAGMKDIH</sequence>
<gene>
    <name evidence="1" type="ORF">N7644_00110</name>
</gene>
<name>A0AA42I4Q0_9GAMM</name>
<dbReference type="Proteomes" id="UP001159329">
    <property type="component" value="Unassembled WGS sequence"/>
</dbReference>
<dbReference type="RefSeq" id="WP_279694023.1">
    <property type="nucleotide sequence ID" value="NZ_JAOEEO010000001.1"/>
</dbReference>
<protein>
    <submittedName>
        <fullName evidence="1">Uncharacterized protein</fullName>
    </submittedName>
</protein>
<dbReference type="EMBL" id="JAOEEO010000001">
    <property type="protein sequence ID" value="MDH0562085.1"/>
    <property type="molecule type" value="Genomic_DNA"/>
</dbReference>
<organism evidence="1 2">
    <name type="scientific">Acinetobacter courvalinii</name>
    <dbReference type="NCBI Taxonomy" id="280147"/>
    <lineage>
        <taxon>Bacteria</taxon>
        <taxon>Pseudomonadati</taxon>
        <taxon>Pseudomonadota</taxon>
        <taxon>Gammaproteobacteria</taxon>
        <taxon>Moraxellales</taxon>
        <taxon>Moraxellaceae</taxon>
        <taxon>Acinetobacter</taxon>
    </lineage>
</organism>
<dbReference type="AlphaFoldDB" id="A0AA42I4Q0"/>
<evidence type="ECO:0000313" key="1">
    <source>
        <dbReference type="EMBL" id="MDH0562085.1"/>
    </source>
</evidence>
<proteinExistence type="predicted"/>
<reference evidence="1" key="1">
    <citation type="submission" date="2022-09" db="EMBL/GenBank/DDBJ databases">
        <title>Intensive care unit water sources are persistently colonized with multi-drug resistant bacteria and are the site of extensive horizontal gene transfer of antibiotic resistance genes.</title>
        <authorList>
            <person name="Diorio-Toth L."/>
        </authorList>
    </citation>
    <scope>NUCLEOTIDE SEQUENCE</scope>
    <source>
        <strain evidence="1">GD04005</strain>
    </source>
</reference>